<feature type="compositionally biased region" description="Basic and acidic residues" evidence="2">
    <location>
        <begin position="186"/>
        <end position="199"/>
    </location>
</feature>
<gene>
    <name evidence="3" type="ORF">DCAR_0104382</name>
</gene>
<evidence type="ECO:0000256" key="2">
    <source>
        <dbReference type="SAM" id="MobiDB-lite"/>
    </source>
</evidence>
<sequence length="409" mass="45844">MEDVREGYTSPTQVALPPPYQSGTVESSSVSSGKRRRTNMPFITEDGNDEDETEPDVHPPQKRKGAHKERPASSLLDKDHEMPKCDLVLLLEPEHVRVQISTLYSSPSQTSSLLIPPTMEDVREGYTSPTQVALPPPYQSGTVESSSVSSGKRRRTNMPFITEDGNDEDETEPDVHPPQKRKGAHKERPASSLLDKDHEMPKRDLVLLLEPGMEQDDRQHLIKAASVLKSRLVNRLTSYADKLSTEDMINLANKCYSTLEGLGDNYMTFSSDVNQLIAKHQEIAVQQRLSSAEDKLVTAMSAVDCLKTIKEELEGDLLKLTEELREVEKRVETLTAERDECKEAHSVAEAELGELDAEKDEARVAFEAITDQYNAAKKEFKSRSNQLLQLVRKKQNNFTACLTRMNLPG</sequence>
<evidence type="ECO:0000256" key="1">
    <source>
        <dbReference type="SAM" id="Coils"/>
    </source>
</evidence>
<dbReference type="AlphaFoldDB" id="A0AAF0W9X2"/>
<feature type="compositionally biased region" description="Low complexity" evidence="2">
    <location>
        <begin position="22"/>
        <end position="32"/>
    </location>
</feature>
<reference evidence="3" key="1">
    <citation type="journal article" date="2016" name="Nat. Genet.">
        <title>A high-quality carrot genome assembly provides new insights into carotenoid accumulation and asterid genome evolution.</title>
        <authorList>
            <person name="Iorizzo M."/>
            <person name="Ellison S."/>
            <person name="Senalik D."/>
            <person name="Zeng P."/>
            <person name="Satapoomin P."/>
            <person name="Huang J."/>
            <person name="Bowman M."/>
            <person name="Iovene M."/>
            <person name="Sanseverino W."/>
            <person name="Cavagnaro P."/>
            <person name="Yildiz M."/>
            <person name="Macko-Podgorni A."/>
            <person name="Moranska E."/>
            <person name="Grzebelus E."/>
            <person name="Grzebelus D."/>
            <person name="Ashrafi H."/>
            <person name="Zheng Z."/>
            <person name="Cheng S."/>
            <person name="Spooner D."/>
            <person name="Van Deynze A."/>
            <person name="Simon P."/>
        </authorList>
    </citation>
    <scope>NUCLEOTIDE SEQUENCE</scope>
    <source>
        <tissue evidence="3">Leaf</tissue>
    </source>
</reference>
<organism evidence="3 4">
    <name type="scientific">Daucus carota subsp. sativus</name>
    <name type="common">Carrot</name>
    <dbReference type="NCBI Taxonomy" id="79200"/>
    <lineage>
        <taxon>Eukaryota</taxon>
        <taxon>Viridiplantae</taxon>
        <taxon>Streptophyta</taxon>
        <taxon>Embryophyta</taxon>
        <taxon>Tracheophyta</taxon>
        <taxon>Spermatophyta</taxon>
        <taxon>Magnoliopsida</taxon>
        <taxon>eudicotyledons</taxon>
        <taxon>Gunneridae</taxon>
        <taxon>Pentapetalae</taxon>
        <taxon>asterids</taxon>
        <taxon>campanulids</taxon>
        <taxon>Apiales</taxon>
        <taxon>Apiaceae</taxon>
        <taxon>Apioideae</taxon>
        <taxon>Scandiceae</taxon>
        <taxon>Daucinae</taxon>
        <taxon>Daucus</taxon>
        <taxon>Daucus sect. Daucus</taxon>
    </lineage>
</organism>
<accession>A0AAF0W9X2</accession>
<feature type="region of interest" description="Disordered" evidence="2">
    <location>
        <begin position="1"/>
        <end position="82"/>
    </location>
</feature>
<keyword evidence="1" id="KW-0175">Coiled coil</keyword>
<dbReference type="Proteomes" id="UP000077755">
    <property type="component" value="Chromosome 1"/>
</dbReference>
<dbReference type="Gene3D" id="1.20.58.60">
    <property type="match status" value="1"/>
</dbReference>
<name>A0AAF0W9X2_DAUCS</name>
<keyword evidence="4" id="KW-1185">Reference proteome</keyword>
<protein>
    <submittedName>
        <fullName evidence="3">Uncharacterized protein</fullName>
    </submittedName>
</protein>
<feature type="coiled-coil region" evidence="1">
    <location>
        <begin position="303"/>
        <end position="379"/>
    </location>
</feature>
<feature type="compositionally biased region" description="Basic and acidic residues" evidence="2">
    <location>
        <begin position="68"/>
        <end position="82"/>
    </location>
</feature>
<evidence type="ECO:0000313" key="3">
    <source>
        <dbReference type="EMBL" id="WOG85194.1"/>
    </source>
</evidence>
<evidence type="ECO:0000313" key="4">
    <source>
        <dbReference type="Proteomes" id="UP000077755"/>
    </source>
</evidence>
<reference evidence="3" key="2">
    <citation type="submission" date="2022-03" db="EMBL/GenBank/DDBJ databases">
        <title>Draft title - Genomic analysis of global carrot germplasm unveils the trajectory of domestication and the origin of high carotenoid orange carrot.</title>
        <authorList>
            <person name="Iorizzo M."/>
            <person name="Ellison S."/>
            <person name="Senalik D."/>
            <person name="Macko-Podgorni A."/>
            <person name="Grzebelus D."/>
            <person name="Bostan H."/>
            <person name="Rolling W."/>
            <person name="Curaba J."/>
            <person name="Simon P."/>
        </authorList>
    </citation>
    <scope>NUCLEOTIDE SEQUENCE</scope>
    <source>
        <tissue evidence="3">Leaf</tissue>
    </source>
</reference>
<feature type="region of interest" description="Disordered" evidence="2">
    <location>
        <begin position="128"/>
        <end position="199"/>
    </location>
</feature>
<feature type="compositionally biased region" description="Low complexity" evidence="2">
    <location>
        <begin position="140"/>
        <end position="150"/>
    </location>
</feature>
<proteinExistence type="predicted"/>
<dbReference type="EMBL" id="CP093343">
    <property type="protein sequence ID" value="WOG85194.1"/>
    <property type="molecule type" value="Genomic_DNA"/>
</dbReference>